<proteinExistence type="predicted"/>
<dbReference type="AlphaFoldDB" id="B9SIT9"/>
<gene>
    <name evidence="1" type="ORF">RCOM_0541150</name>
</gene>
<accession>B9SIT9</accession>
<evidence type="ECO:0000313" key="2">
    <source>
        <dbReference type="Proteomes" id="UP000008311"/>
    </source>
</evidence>
<sequence>MSSMEVRSPVKCNVVPIMEKYGSLNVFICVLWVLDDEYIDLKDKFHAWVA</sequence>
<feature type="non-terminal residue" evidence="1">
    <location>
        <position position="50"/>
    </location>
</feature>
<protein>
    <submittedName>
        <fullName evidence="1">Uncharacterized protein</fullName>
    </submittedName>
</protein>
<keyword evidence="2" id="KW-1185">Reference proteome</keyword>
<organism evidence="1 2">
    <name type="scientific">Ricinus communis</name>
    <name type="common">Castor bean</name>
    <dbReference type="NCBI Taxonomy" id="3988"/>
    <lineage>
        <taxon>Eukaryota</taxon>
        <taxon>Viridiplantae</taxon>
        <taxon>Streptophyta</taxon>
        <taxon>Embryophyta</taxon>
        <taxon>Tracheophyta</taxon>
        <taxon>Spermatophyta</taxon>
        <taxon>Magnoliopsida</taxon>
        <taxon>eudicotyledons</taxon>
        <taxon>Gunneridae</taxon>
        <taxon>Pentapetalae</taxon>
        <taxon>rosids</taxon>
        <taxon>fabids</taxon>
        <taxon>Malpighiales</taxon>
        <taxon>Euphorbiaceae</taxon>
        <taxon>Acalyphoideae</taxon>
        <taxon>Acalypheae</taxon>
        <taxon>Ricinus</taxon>
    </lineage>
</organism>
<dbReference type="Proteomes" id="UP000008311">
    <property type="component" value="Unassembled WGS sequence"/>
</dbReference>
<dbReference type="EMBL" id="EQ973976">
    <property type="protein sequence ID" value="EEF36512.1"/>
    <property type="molecule type" value="Genomic_DNA"/>
</dbReference>
<name>B9SIT9_RICCO</name>
<reference evidence="2" key="1">
    <citation type="journal article" date="2010" name="Nat. Biotechnol.">
        <title>Draft genome sequence of the oilseed species Ricinus communis.</title>
        <authorList>
            <person name="Chan A.P."/>
            <person name="Crabtree J."/>
            <person name="Zhao Q."/>
            <person name="Lorenzi H."/>
            <person name="Orvis J."/>
            <person name="Puiu D."/>
            <person name="Melake-Berhan A."/>
            <person name="Jones K.M."/>
            <person name="Redman J."/>
            <person name="Chen G."/>
            <person name="Cahoon E.B."/>
            <person name="Gedil M."/>
            <person name="Stanke M."/>
            <person name="Haas B.J."/>
            <person name="Wortman J.R."/>
            <person name="Fraser-Liggett C.M."/>
            <person name="Ravel J."/>
            <person name="Rabinowicz P.D."/>
        </authorList>
    </citation>
    <scope>NUCLEOTIDE SEQUENCE [LARGE SCALE GENOMIC DNA]</scope>
    <source>
        <strain evidence="2">cv. Hale</strain>
    </source>
</reference>
<dbReference type="InParanoid" id="B9SIT9"/>
<evidence type="ECO:0000313" key="1">
    <source>
        <dbReference type="EMBL" id="EEF36512.1"/>
    </source>
</evidence>